<feature type="region of interest" description="Disordered" evidence="1">
    <location>
        <begin position="252"/>
        <end position="274"/>
    </location>
</feature>
<dbReference type="Proteomes" id="UP000189911">
    <property type="component" value="Chromosome A"/>
</dbReference>
<organism evidence="2 3">
    <name type="scientific">Lachancea nothofagi CBS 11611</name>
    <dbReference type="NCBI Taxonomy" id="1266666"/>
    <lineage>
        <taxon>Eukaryota</taxon>
        <taxon>Fungi</taxon>
        <taxon>Dikarya</taxon>
        <taxon>Ascomycota</taxon>
        <taxon>Saccharomycotina</taxon>
        <taxon>Saccharomycetes</taxon>
        <taxon>Saccharomycetales</taxon>
        <taxon>Saccharomycetaceae</taxon>
        <taxon>Lachancea</taxon>
    </lineage>
</organism>
<feature type="region of interest" description="Disordered" evidence="1">
    <location>
        <begin position="287"/>
        <end position="356"/>
    </location>
</feature>
<protein>
    <submittedName>
        <fullName evidence="2">LANO_0A05908g1_1</fullName>
    </submittedName>
</protein>
<gene>
    <name evidence="2" type="ORF">LANO_0A05908G</name>
</gene>
<name>A0A1G4IRF3_9SACH</name>
<sequence length="356" mass="40180">MKKKTPTKIESIDFGTFILWRTYLIDQELFFGSVADRPTEELLTLCLSTVSEQPLIIQFDAEDINEQAFEQGIVVESANGISENVFDLVRNPSAHLQISLENRSIITLKSAFDGNVELKLSFPIRRVDQSQALLISRCISEYLFNGLSLQGGLVGELRKIILQRDMATNFLASSIRDLGFESVLRKWAPVGSFNNDTLQEFRFDSWLKKWSSKPSDLPKHTSHDEEVDKMMNMIFEKAKVDIQSKTNTAYASSSINDDFGPLETGGEQSESFISNDGNVSMQRELIEEQPNRPNTYLEPQLENEKRKRTDDSTEPFSKLEAKSSETPATQLEDASSRAADGSPSKKKRKFGKVRVS</sequence>
<dbReference type="AlphaFoldDB" id="A0A1G4IRF3"/>
<reference evidence="3" key="1">
    <citation type="submission" date="2016-03" db="EMBL/GenBank/DDBJ databases">
        <authorList>
            <person name="Devillers Hugo."/>
        </authorList>
    </citation>
    <scope>NUCLEOTIDE SEQUENCE [LARGE SCALE GENOMIC DNA]</scope>
</reference>
<feature type="compositionally biased region" description="Polar residues" evidence="1">
    <location>
        <begin position="324"/>
        <end position="333"/>
    </location>
</feature>
<evidence type="ECO:0000313" key="3">
    <source>
        <dbReference type="Proteomes" id="UP000189911"/>
    </source>
</evidence>
<evidence type="ECO:0000313" key="2">
    <source>
        <dbReference type="EMBL" id="SCU79336.1"/>
    </source>
</evidence>
<feature type="compositionally biased region" description="Basic and acidic residues" evidence="1">
    <location>
        <begin position="302"/>
        <end position="323"/>
    </location>
</feature>
<feature type="compositionally biased region" description="Basic residues" evidence="1">
    <location>
        <begin position="344"/>
        <end position="356"/>
    </location>
</feature>
<keyword evidence="3" id="KW-1185">Reference proteome</keyword>
<proteinExistence type="predicted"/>
<dbReference type="EMBL" id="LT598449">
    <property type="protein sequence ID" value="SCU79336.1"/>
    <property type="molecule type" value="Genomic_DNA"/>
</dbReference>
<accession>A0A1G4IRF3</accession>
<dbReference type="OrthoDB" id="4035879at2759"/>
<evidence type="ECO:0000256" key="1">
    <source>
        <dbReference type="SAM" id="MobiDB-lite"/>
    </source>
</evidence>